<feature type="region of interest" description="Disordered" evidence="1">
    <location>
        <begin position="1"/>
        <end position="52"/>
    </location>
</feature>
<sequence length="90" mass="9053">MSLHGARIEHWSEAGAIRGLGQPAPPTGHERKAVGSRRATGGDGGGRGAPAGAYDAVAGGAGRRVATVAGRGTAEVSEVTHSGYLVRRPR</sequence>
<organism evidence="2 3">
    <name type="scientific">Streptomyces tirandamycinicus</name>
    <dbReference type="NCBI Taxonomy" id="2174846"/>
    <lineage>
        <taxon>Bacteria</taxon>
        <taxon>Bacillati</taxon>
        <taxon>Actinomycetota</taxon>
        <taxon>Actinomycetes</taxon>
        <taxon>Kitasatosporales</taxon>
        <taxon>Streptomycetaceae</taxon>
        <taxon>Streptomyces</taxon>
    </lineage>
</organism>
<dbReference type="Proteomes" id="UP000244900">
    <property type="component" value="Chromosome"/>
</dbReference>
<reference evidence="2 3" key="1">
    <citation type="submission" date="2018-05" db="EMBL/GenBank/DDBJ databases">
        <title>Complete genome sequence of sponge-derived Streptomyces sp. HNM0039.</title>
        <authorList>
            <person name="Huang X."/>
            <person name="Zhou S."/>
        </authorList>
    </citation>
    <scope>NUCLEOTIDE SEQUENCE [LARGE SCALE GENOMIC DNA]</scope>
    <source>
        <strain evidence="2 3">HNM0039</strain>
    </source>
</reference>
<protein>
    <submittedName>
        <fullName evidence="2">Uncharacterized protein</fullName>
    </submittedName>
</protein>
<dbReference type="EMBL" id="CP029188">
    <property type="protein sequence ID" value="AWI27646.1"/>
    <property type="molecule type" value="Genomic_DNA"/>
</dbReference>
<gene>
    <name evidence="2" type="ORF">DDW44_01820</name>
</gene>
<evidence type="ECO:0000313" key="3">
    <source>
        <dbReference type="Proteomes" id="UP000244900"/>
    </source>
</evidence>
<evidence type="ECO:0000313" key="2">
    <source>
        <dbReference type="EMBL" id="AWI27646.1"/>
    </source>
</evidence>
<keyword evidence="3" id="KW-1185">Reference proteome</keyword>
<dbReference type="KEGG" id="stir:DDW44_01820"/>
<name>A0A2S1SMR9_9ACTN</name>
<dbReference type="AlphaFoldDB" id="A0A2S1SMR9"/>
<feature type="compositionally biased region" description="Basic and acidic residues" evidence="1">
    <location>
        <begin position="1"/>
        <end position="12"/>
    </location>
</feature>
<accession>A0A2S1SMR9</accession>
<feature type="region of interest" description="Disordered" evidence="1">
    <location>
        <begin position="68"/>
        <end position="90"/>
    </location>
</feature>
<evidence type="ECO:0000256" key="1">
    <source>
        <dbReference type="SAM" id="MobiDB-lite"/>
    </source>
</evidence>
<proteinExistence type="predicted"/>